<keyword evidence="1" id="KW-0812">Transmembrane</keyword>
<proteinExistence type="predicted"/>
<keyword evidence="1" id="KW-1133">Transmembrane helix</keyword>
<feature type="transmembrane region" description="Helical" evidence="1">
    <location>
        <begin position="44"/>
        <end position="66"/>
    </location>
</feature>
<evidence type="ECO:0000313" key="3">
    <source>
        <dbReference type="Proteomes" id="UP000593564"/>
    </source>
</evidence>
<reference evidence="2 3" key="2">
    <citation type="submission" date="2020-07" db="EMBL/GenBank/DDBJ databases">
        <title>Genome assembly of wild tea tree DASZ reveals pedigree and selection history of tea varieties.</title>
        <authorList>
            <person name="Zhang W."/>
        </authorList>
    </citation>
    <scope>NUCLEOTIDE SEQUENCE [LARGE SCALE GENOMIC DNA]</scope>
    <source>
        <strain evidence="3">cv. G240</strain>
        <tissue evidence="2">Leaf</tissue>
    </source>
</reference>
<keyword evidence="1" id="KW-0472">Membrane</keyword>
<dbReference type="Proteomes" id="UP000593564">
    <property type="component" value="Unassembled WGS sequence"/>
</dbReference>
<dbReference type="AlphaFoldDB" id="A0A7J7HUY5"/>
<name>A0A7J7HUY5_CAMSI</name>
<organism evidence="2 3">
    <name type="scientific">Camellia sinensis</name>
    <name type="common">Tea plant</name>
    <name type="synonym">Thea sinensis</name>
    <dbReference type="NCBI Taxonomy" id="4442"/>
    <lineage>
        <taxon>Eukaryota</taxon>
        <taxon>Viridiplantae</taxon>
        <taxon>Streptophyta</taxon>
        <taxon>Embryophyta</taxon>
        <taxon>Tracheophyta</taxon>
        <taxon>Spermatophyta</taxon>
        <taxon>Magnoliopsida</taxon>
        <taxon>eudicotyledons</taxon>
        <taxon>Gunneridae</taxon>
        <taxon>Pentapetalae</taxon>
        <taxon>asterids</taxon>
        <taxon>Ericales</taxon>
        <taxon>Theaceae</taxon>
        <taxon>Camellia</taxon>
    </lineage>
</organism>
<protein>
    <submittedName>
        <fullName evidence="2">Uncharacterized protein</fullName>
    </submittedName>
</protein>
<accession>A0A7J7HUY5</accession>
<comment type="caution">
    <text evidence="2">The sequence shown here is derived from an EMBL/GenBank/DDBJ whole genome shotgun (WGS) entry which is preliminary data.</text>
</comment>
<gene>
    <name evidence="2" type="ORF">HYC85_008742</name>
</gene>
<evidence type="ECO:0000256" key="1">
    <source>
        <dbReference type="SAM" id="Phobius"/>
    </source>
</evidence>
<evidence type="ECO:0000313" key="2">
    <source>
        <dbReference type="EMBL" id="KAF5955886.1"/>
    </source>
</evidence>
<keyword evidence="3" id="KW-1185">Reference proteome</keyword>
<sequence length="132" mass="15305">MVRGQKMWESLILSAVVLRLLLLTNELGITWTRTLWCSVDLMILITAMEILVLLLFLMRALAILVGMTNNWQGKPRATRRSSMRVKLHPKRSEQILKDRWKVTCNLSEDESTTQILFEASTLSMDLHLRHKS</sequence>
<dbReference type="EMBL" id="JACBKZ010000003">
    <property type="protein sequence ID" value="KAF5955886.1"/>
    <property type="molecule type" value="Genomic_DNA"/>
</dbReference>
<reference evidence="3" key="1">
    <citation type="journal article" date="2020" name="Nat. Commun.">
        <title>Genome assembly of wild tea tree DASZ reveals pedigree and selection history of tea varieties.</title>
        <authorList>
            <person name="Zhang W."/>
            <person name="Zhang Y."/>
            <person name="Qiu H."/>
            <person name="Guo Y."/>
            <person name="Wan H."/>
            <person name="Zhang X."/>
            <person name="Scossa F."/>
            <person name="Alseekh S."/>
            <person name="Zhang Q."/>
            <person name="Wang P."/>
            <person name="Xu L."/>
            <person name="Schmidt M.H."/>
            <person name="Jia X."/>
            <person name="Li D."/>
            <person name="Zhu A."/>
            <person name="Guo F."/>
            <person name="Chen W."/>
            <person name="Ni D."/>
            <person name="Usadel B."/>
            <person name="Fernie A.R."/>
            <person name="Wen W."/>
        </authorList>
    </citation>
    <scope>NUCLEOTIDE SEQUENCE [LARGE SCALE GENOMIC DNA]</scope>
    <source>
        <strain evidence="3">cv. G240</strain>
    </source>
</reference>